<dbReference type="GO" id="GO:0005886">
    <property type="term" value="C:plasma membrane"/>
    <property type="evidence" value="ECO:0007669"/>
    <property type="project" value="TreeGrafter"/>
</dbReference>
<dbReference type="InterPro" id="IPR054060">
    <property type="entry name" value="TLN1-like_RS"/>
</dbReference>
<dbReference type="PANTHER" id="PTHR19981">
    <property type="entry name" value="TALIN"/>
    <property type="match status" value="1"/>
</dbReference>
<dbReference type="SUPFAM" id="SSF47220">
    <property type="entry name" value="alpha-catenin/vinculin-like"/>
    <property type="match status" value="2"/>
</dbReference>
<organism evidence="3 4">
    <name type="scientific">Paramuricea clavata</name>
    <name type="common">Red gorgonian</name>
    <name type="synonym">Violescent sea-whip</name>
    <dbReference type="NCBI Taxonomy" id="317549"/>
    <lineage>
        <taxon>Eukaryota</taxon>
        <taxon>Metazoa</taxon>
        <taxon>Cnidaria</taxon>
        <taxon>Anthozoa</taxon>
        <taxon>Octocorallia</taxon>
        <taxon>Malacalcyonacea</taxon>
        <taxon>Plexauridae</taxon>
        <taxon>Paramuricea</taxon>
    </lineage>
</organism>
<sequence>EFQDRMLQSVAQIRDAIDPLASAAKDTPESIGHRVAKLANFIEPVAEAAINAASKMPHSQKQTDLLDQTKTVAESATELLYAVKDAGGNPKSANAHPIVDDAAKNMQDAVKDLTDTLEEAASESGAVTGLVESISKAMNEFEHSTANMWMQPNVRAKMAVQGAPPETDDVKPFVHYQEKMTKTMKDLSRKGQDMVGRAGTDPSQLGPLGKDVTRLYNGLTQEAQGAIQTASSPEVAERVRTGVQALGASCMKLVQNCGDVQANPRDPISMRDLADAARKVAEKISHILAALQSGSRGTQACINAATTIKGIVTDLDTTVMFATAGTLNPELEGEKFTDHREEILTNAKALVEDTKALVPAAQASQDVLANAAQSAVSSISKLSDCVKLGAAALGADDTNAQVMLLNAVKDVASSLYNLLDSAKNSSGRHGDGAGEDLKNSTKDMISKVSSLLMTVKSVEDKTSRGARALDSSMDAIKQAVVILNSPTTAAREATPEDLIRSTKPVTLATAKVVAAGNSGNQEEIAAAANMGRNAVTELLTTCKAAAARAESAEVRNAVVVAGRESGTAFNSMLAQVHIVLQKPTNDKKQGLVAASRKVADCLGALVKSAEALKGSDWVNPEDPNVIAENELLGAASAIEAAARKLAELKPRERPRQADESLAFEEQILEAAKAIAAATSALVKSAATAQRELVASGVVCSTSSDPNEDGQWSQGLVSAARLVATAVNSLCEAANATVQGNATQETLIASAQQVSNSTAQLLLACRVKADPNSAGQKRLQGAGKAVRKASDDLVKAAQNARVFEEQSVTVIINQKWVGGIAQEIQAQEAIIRKERELEVARKKLMQIRQARYKDDEDSS</sequence>
<dbReference type="GO" id="GO:0005737">
    <property type="term" value="C:cytoplasm"/>
    <property type="evidence" value="ECO:0007669"/>
    <property type="project" value="UniProtKB-SubCell"/>
</dbReference>
<dbReference type="Gene3D" id="1.20.120.230">
    <property type="entry name" value="Alpha-catenin/vinculin-like"/>
    <property type="match status" value="1"/>
</dbReference>
<dbReference type="InterPro" id="IPR002558">
    <property type="entry name" value="ILWEQ_dom"/>
</dbReference>
<accession>A0A7D9IHM4</accession>
<dbReference type="EMBL" id="CACRXK020006885">
    <property type="protein sequence ID" value="CAB4010733.1"/>
    <property type="molecule type" value="Genomic_DNA"/>
</dbReference>
<proteinExistence type="predicted"/>
<dbReference type="InterPro" id="IPR035964">
    <property type="entry name" value="I/LWEQ_dom_sf"/>
</dbReference>
<reference evidence="3" key="1">
    <citation type="submission" date="2020-04" db="EMBL/GenBank/DDBJ databases">
        <authorList>
            <person name="Alioto T."/>
            <person name="Alioto T."/>
            <person name="Gomez Garrido J."/>
        </authorList>
    </citation>
    <scope>NUCLEOTIDE SEQUENCE</scope>
    <source>
        <strain evidence="3">A484AB</strain>
    </source>
</reference>
<dbReference type="PROSITE" id="PS50945">
    <property type="entry name" value="I_LWEQ"/>
    <property type="match status" value="1"/>
</dbReference>
<protein>
    <submittedName>
        <fullName evidence="3">Talin-1-like isoform X1</fullName>
    </submittedName>
</protein>
<dbReference type="FunFam" id="1.20.1410.10:FF:000001">
    <property type="entry name" value="Talin 2"/>
    <property type="match status" value="1"/>
</dbReference>
<dbReference type="InterPro" id="IPR054082">
    <property type="entry name" value="Talin_IBS2B"/>
</dbReference>
<evidence type="ECO:0000256" key="2">
    <source>
        <dbReference type="ARBA" id="ARBA00022490"/>
    </source>
</evidence>
<dbReference type="Proteomes" id="UP001152795">
    <property type="component" value="Unassembled WGS sequence"/>
</dbReference>
<dbReference type="OrthoDB" id="10262320at2759"/>
<keyword evidence="2" id="KW-0963">Cytoplasm</keyword>
<evidence type="ECO:0000313" key="3">
    <source>
        <dbReference type="EMBL" id="CAB4010733.1"/>
    </source>
</evidence>
<dbReference type="InterPro" id="IPR036723">
    <property type="entry name" value="Alpha-catenin/vinculin-like_sf"/>
</dbReference>
<comment type="subcellular location">
    <subcellularLocation>
        <location evidence="1">Cytoplasm</location>
    </subcellularLocation>
</comment>
<dbReference type="SUPFAM" id="SSF109885">
    <property type="entry name" value="I/LWEQ domain"/>
    <property type="match status" value="1"/>
</dbReference>
<name>A0A7D9IHM4_PARCT</name>
<dbReference type="GO" id="GO:0005925">
    <property type="term" value="C:focal adhesion"/>
    <property type="evidence" value="ECO:0007669"/>
    <property type="project" value="TreeGrafter"/>
</dbReference>
<dbReference type="GO" id="GO:0030036">
    <property type="term" value="P:actin cytoskeleton organization"/>
    <property type="evidence" value="ECO:0007669"/>
    <property type="project" value="TreeGrafter"/>
</dbReference>
<dbReference type="Gene3D" id="1.20.1410.10">
    <property type="entry name" value="I/LWEQ domain"/>
    <property type="match status" value="1"/>
</dbReference>
<dbReference type="GO" id="GO:0051015">
    <property type="term" value="F:actin filament binding"/>
    <property type="evidence" value="ECO:0007669"/>
    <property type="project" value="InterPro"/>
</dbReference>
<dbReference type="Pfam" id="PF21896">
    <property type="entry name" value="Talin_IBS2B"/>
    <property type="match status" value="1"/>
</dbReference>
<evidence type="ECO:0000313" key="4">
    <source>
        <dbReference type="Proteomes" id="UP001152795"/>
    </source>
</evidence>
<dbReference type="Gene3D" id="1.20.1420.10">
    <property type="entry name" value="Talin, central domain"/>
    <property type="match status" value="3"/>
</dbReference>
<keyword evidence="4" id="KW-1185">Reference proteome</keyword>
<comment type="caution">
    <text evidence="3">The sequence shown here is derived from an EMBL/GenBank/DDBJ whole genome shotgun (WGS) entry which is preliminary data.</text>
</comment>
<dbReference type="InterPro" id="IPR015009">
    <property type="entry name" value="Vinculin-bd_dom"/>
</dbReference>
<gene>
    <name evidence="3" type="ORF">PACLA_8A074557</name>
</gene>
<dbReference type="Pfam" id="PF01608">
    <property type="entry name" value="I_LWEQ"/>
    <property type="match status" value="1"/>
</dbReference>
<dbReference type="PANTHER" id="PTHR19981:SF1">
    <property type="entry name" value="RHEA, ISOFORM B"/>
    <property type="match status" value="1"/>
</dbReference>
<dbReference type="GO" id="GO:0005178">
    <property type="term" value="F:integrin binding"/>
    <property type="evidence" value="ECO:0007669"/>
    <property type="project" value="TreeGrafter"/>
</dbReference>
<dbReference type="AlphaFoldDB" id="A0A7D9IHM4"/>
<dbReference type="SMART" id="SM00307">
    <property type="entry name" value="ILWEQ"/>
    <property type="match status" value="1"/>
</dbReference>
<evidence type="ECO:0000256" key="1">
    <source>
        <dbReference type="ARBA" id="ARBA00004496"/>
    </source>
</evidence>
<dbReference type="GO" id="GO:0098609">
    <property type="term" value="P:cell-cell adhesion"/>
    <property type="evidence" value="ECO:0007669"/>
    <property type="project" value="TreeGrafter"/>
</dbReference>
<dbReference type="Pfam" id="PF21865">
    <property type="entry name" value="TLN1-like_RS"/>
    <property type="match status" value="2"/>
</dbReference>
<feature type="non-terminal residue" evidence="3">
    <location>
        <position position="858"/>
    </location>
</feature>
<dbReference type="Pfam" id="PF08913">
    <property type="entry name" value="VBS"/>
    <property type="match status" value="1"/>
</dbReference>